<keyword evidence="2" id="KW-1185">Reference proteome</keyword>
<evidence type="ECO:0000313" key="2">
    <source>
        <dbReference type="Proteomes" id="UP000325395"/>
    </source>
</evidence>
<dbReference type="EMBL" id="ML735950">
    <property type="protein sequence ID" value="KAE8410407.1"/>
    <property type="molecule type" value="Genomic_DNA"/>
</dbReference>
<protein>
    <submittedName>
        <fullName evidence="1">Uncharacterized protein</fullName>
    </submittedName>
</protein>
<sequence>MEGCRCNPTSPRNNYARMLDSLSFTFLGCYVYVHPYCTSWVAHYSLPSAYVRPWACCAHRLAQIRCIILRVRTCMFAKKGLEVMGLGLSSTHKIVIYCRITS</sequence>
<proteinExistence type="predicted"/>
<dbReference type="Proteomes" id="UP000325395">
    <property type="component" value="Unassembled WGS sequence"/>
</dbReference>
<organism evidence="1 2">
    <name type="scientific">Aspergillus pseudocaelatus</name>
    <dbReference type="NCBI Taxonomy" id="1825620"/>
    <lineage>
        <taxon>Eukaryota</taxon>
        <taxon>Fungi</taxon>
        <taxon>Dikarya</taxon>
        <taxon>Ascomycota</taxon>
        <taxon>Pezizomycotina</taxon>
        <taxon>Eurotiomycetes</taxon>
        <taxon>Eurotiomycetidae</taxon>
        <taxon>Eurotiales</taxon>
        <taxon>Aspergillaceae</taxon>
        <taxon>Aspergillus</taxon>
        <taxon>Aspergillus subgen. Circumdati</taxon>
    </lineage>
</organism>
<name>A0ABQ6VZT5_9EURO</name>
<gene>
    <name evidence="1" type="ORF">BDV36DRAFT_277902</name>
</gene>
<accession>A0ABQ6VZT5</accession>
<evidence type="ECO:0000313" key="1">
    <source>
        <dbReference type="EMBL" id="KAE8410407.1"/>
    </source>
</evidence>
<reference evidence="1 2" key="1">
    <citation type="submission" date="2019-04" db="EMBL/GenBank/DDBJ databases">
        <authorList>
            <consortium name="DOE Joint Genome Institute"/>
            <person name="Mondo S."/>
            <person name="Kjaerbolling I."/>
            <person name="Vesth T."/>
            <person name="Frisvad J.C."/>
            <person name="Nybo J.L."/>
            <person name="Theobald S."/>
            <person name="Kildgaard S."/>
            <person name="Isbrandt T."/>
            <person name="Kuo A."/>
            <person name="Sato A."/>
            <person name="Lyhne E.K."/>
            <person name="Kogle M.E."/>
            <person name="Wiebenga A."/>
            <person name="Kun R.S."/>
            <person name="Lubbers R.J."/>
            <person name="Makela M.R."/>
            <person name="Barry K."/>
            <person name="Chovatia M."/>
            <person name="Clum A."/>
            <person name="Daum C."/>
            <person name="Haridas S."/>
            <person name="He G."/>
            <person name="LaButti K."/>
            <person name="Lipzen A."/>
            <person name="Riley R."/>
            <person name="Salamov A."/>
            <person name="Simmons B.A."/>
            <person name="Magnuson J.K."/>
            <person name="Henrissat B."/>
            <person name="Mortensen U.H."/>
            <person name="Larsen T.O."/>
            <person name="Devries R.P."/>
            <person name="Grigoriev I.V."/>
            <person name="Machida M."/>
            <person name="Baker S.E."/>
            <person name="Andersen M.R."/>
            <person name="Cantor M.N."/>
            <person name="Hua S.X."/>
        </authorList>
    </citation>
    <scope>NUCLEOTIDE SEQUENCE [LARGE SCALE GENOMIC DNA]</scope>
    <source>
        <strain evidence="1 2">CBS 117616</strain>
    </source>
</reference>